<dbReference type="Proteomes" id="UP000696280">
    <property type="component" value="Unassembled WGS sequence"/>
</dbReference>
<keyword evidence="3" id="KW-1185">Reference proteome</keyword>
<gene>
    <name evidence="2" type="ORF">HYFRA_00011915</name>
</gene>
<name>A0A9N9L001_9HELO</name>
<dbReference type="OrthoDB" id="4746642at2759"/>
<evidence type="ECO:0000256" key="1">
    <source>
        <dbReference type="SAM" id="MobiDB-lite"/>
    </source>
</evidence>
<accession>A0A9N9L001</accession>
<protein>
    <submittedName>
        <fullName evidence="2">Uncharacterized protein</fullName>
    </submittedName>
</protein>
<comment type="caution">
    <text evidence="2">The sequence shown here is derived from an EMBL/GenBank/DDBJ whole genome shotgun (WGS) entry which is preliminary data.</text>
</comment>
<dbReference type="AlphaFoldDB" id="A0A9N9L001"/>
<feature type="region of interest" description="Disordered" evidence="1">
    <location>
        <begin position="1"/>
        <end position="149"/>
    </location>
</feature>
<feature type="compositionally biased region" description="Polar residues" evidence="1">
    <location>
        <begin position="81"/>
        <end position="108"/>
    </location>
</feature>
<reference evidence="2" key="1">
    <citation type="submission" date="2021-07" db="EMBL/GenBank/DDBJ databases">
        <authorList>
            <person name="Durling M."/>
        </authorList>
    </citation>
    <scope>NUCLEOTIDE SEQUENCE</scope>
</reference>
<feature type="compositionally biased region" description="Basic residues" evidence="1">
    <location>
        <begin position="1"/>
        <end position="10"/>
    </location>
</feature>
<proteinExistence type="predicted"/>
<evidence type="ECO:0000313" key="3">
    <source>
        <dbReference type="Proteomes" id="UP000696280"/>
    </source>
</evidence>
<feature type="compositionally biased region" description="Polar residues" evidence="1">
    <location>
        <begin position="11"/>
        <end position="44"/>
    </location>
</feature>
<sequence length="257" mass="29271">MDWLRGRNRSLSRQNPSIMPPNLDNQARRSSSRTFGNLSQSNVSRLPRNICITDPAARNPANGNPSSSRRNDQVSHLAFRITNTHLSSSRARNPTRTNQTSHLPSQLDNRPRSRSRPRQPSRNQHSRLPSLMDNPHTSPRRRQIPTNSTFTSQHDIDMATQQTHIDSLPPDQQRAQDLWARNQLELNGSSCPGGYKYQRTEQGYICPSGVHLVTHELLQEGRGRFYQLNYEYGSRGVETVWAGPFSSMAEVGEYERS</sequence>
<evidence type="ECO:0000313" key="2">
    <source>
        <dbReference type="EMBL" id="CAG8956604.1"/>
    </source>
</evidence>
<organism evidence="2 3">
    <name type="scientific">Hymenoscyphus fraxineus</name>
    <dbReference type="NCBI Taxonomy" id="746836"/>
    <lineage>
        <taxon>Eukaryota</taxon>
        <taxon>Fungi</taxon>
        <taxon>Dikarya</taxon>
        <taxon>Ascomycota</taxon>
        <taxon>Pezizomycotina</taxon>
        <taxon>Leotiomycetes</taxon>
        <taxon>Helotiales</taxon>
        <taxon>Helotiaceae</taxon>
        <taxon>Hymenoscyphus</taxon>
    </lineage>
</organism>
<dbReference type="EMBL" id="CAJVRL010000071">
    <property type="protein sequence ID" value="CAG8956604.1"/>
    <property type="molecule type" value="Genomic_DNA"/>
</dbReference>